<accession>A0ABV4AHI5</accession>
<dbReference type="InterPro" id="IPR045062">
    <property type="entry name" value="Cyt_c_biogenesis_CcsA/CcmC"/>
</dbReference>
<comment type="caution">
    <text evidence="11">The sequence shown here is derived from an EMBL/GenBank/DDBJ whole genome shotgun (WGS) entry which is preliminary data.</text>
</comment>
<dbReference type="Proteomes" id="UP001562065">
    <property type="component" value="Unassembled WGS sequence"/>
</dbReference>
<dbReference type="InterPro" id="IPR003557">
    <property type="entry name" value="Cyt_c_biogenesis_CcmC"/>
</dbReference>
<dbReference type="EMBL" id="JBGCUO010000001">
    <property type="protein sequence ID" value="MEY1662301.1"/>
    <property type="molecule type" value="Genomic_DNA"/>
</dbReference>
<dbReference type="PANTHER" id="PTHR30071">
    <property type="entry name" value="HEME EXPORTER PROTEIN C"/>
    <property type="match status" value="1"/>
</dbReference>
<feature type="transmembrane region" description="Helical" evidence="9">
    <location>
        <begin position="120"/>
        <end position="148"/>
    </location>
</feature>
<feature type="transmembrane region" description="Helical" evidence="9">
    <location>
        <begin position="222"/>
        <end position="241"/>
    </location>
</feature>
<keyword evidence="8 9" id="KW-0472">Membrane</keyword>
<evidence type="ECO:0000256" key="6">
    <source>
        <dbReference type="ARBA" id="ARBA00022748"/>
    </source>
</evidence>
<evidence type="ECO:0000256" key="3">
    <source>
        <dbReference type="ARBA" id="ARBA00005840"/>
    </source>
</evidence>
<dbReference type="Pfam" id="PF01578">
    <property type="entry name" value="Cytochrom_C_asm"/>
    <property type="match status" value="1"/>
</dbReference>
<keyword evidence="9" id="KW-0813">Transport</keyword>
<keyword evidence="7 9" id="KW-1133">Transmembrane helix</keyword>
<evidence type="ECO:0000313" key="11">
    <source>
        <dbReference type="EMBL" id="MEY1662301.1"/>
    </source>
</evidence>
<evidence type="ECO:0000256" key="7">
    <source>
        <dbReference type="ARBA" id="ARBA00022989"/>
    </source>
</evidence>
<evidence type="ECO:0000256" key="2">
    <source>
        <dbReference type="ARBA" id="ARBA00004141"/>
    </source>
</evidence>
<feature type="transmembrane region" description="Helical" evidence="9">
    <location>
        <begin position="35"/>
        <end position="55"/>
    </location>
</feature>
<feature type="transmembrane region" description="Helical" evidence="9">
    <location>
        <begin position="191"/>
        <end position="210"/>
    </location>
</feature>
<keyword evidence="9" id="KW-0997">Cell inner membrane</keyword>
<name>A0ABV4AHI5_9GAMM</name>
<comment type="subcellular location">
    <subcellularLocation>
        <location evidence="9">Cell inner membrane</location>
    </subcellularLocation>
    <subcellularLocation>
        <location evidence="2">Membrane</location>
        <topology evidence="2">Multi-pass membrane protein</topology>
    </subcellularLocation>
</comment>
<evidence type="ECO:0000256" key="1">
    <source>
        <dbReference type="ARBA" id="ARBA00002442"/>
    </source>
</evidence>
<feature type="transmembrane region" description="Helical" evidence="9">
    <location>
        <begin position="160"/>
        <end position="179"/>
    </location>
</feature>
<evidence type="ECO:0000256" key="9">
    <source>
        <dbReference type="RuleBase" id="RU364092"/>
    </source>
</evidence>
<dbReference type="RefSeq" id="WP_369455537.1">
    <property type="nucleotide sequence ID" value="NZ_JBGCUO010000001.1"/>
</dbReference>
<evidence type="ECO:0000256" key="8">
    <source>
        <dbReference type="ARBA" id="ARBA00023136"/>
    </source>
</evidence>
<organism evidence="11 12">
    <name type="scientific">Isoalcanivorax beigongshangi</name>
    <dbReference type="NCBI Taxonomy" id="3238810"/>
    <lineage>
        <taxon>Bacteria</taxon>
        <taxon>Pseudomonadati</taxon>
        <taxon>Pseudomonadota</taxon>
        <taxon>Gammaproteobacteria</taxon>
        <taxon>Oceanospirillales</taxon>
        <taxon>Alcanivoracaceae</taxon>
        <taxon>Isoalcanivorax</taxon>
    </lineage>
</organism>
<reference evidence="11 12" key="1">
    <citation type="submission" date="2024-07" db="EMBL/GenBank/DDBJ databases">
        <authorList>
            <person name="Ren Q."/>
        </authorList>
    </citation>
    <scope>NUCLEOTIDE SEQUENCE [LARGE SCALE GENOMIC DNA]</scope>
    <source>
        <strain evidence="11 12">REN37</strain>
    </source>
</reference>
<dbReference type="InterPro" id="IPR002541">
    <property type="entry name" value="Cyt_c_assembly"/>
</dbReference>
<comment type="function">
    <text evidence="1 9">Required for the export of heme to the periplasm for the biogenesis of c-type cytochromes.</text>
</comment>
<gene>
    <name evidence="9 11" type="primary">ccmC</name>
    <name evidence="11" type="ORF">AB5I84_09100</name>
</gene>
<sequence length="309" mass="34808">MTHSKQLPRHFWISAVLGLLLVALGYRFWSVSETIRLTWLGGGWLLAMAFYLGALKRPQWYWNGLVRWYHQLASPRYFYQKSGRWLPWLVAIAAGLTLTGLVWGLVFAPEHWEQGNSYRIIYIHVPAASAALMGYSAMAVAGVVALVWRLKMAEVAIKAIAPFGAVMAAVALITGAIWGKPTWGTYWVWEARLTSMLILFFMYLGIIVLHNAISDPRQAGRAAALLALVGIINVVVVRYSVDWWFSLHQPASMKAFGAAGSAIHPSMQTPLLLSMFGIYFLFAVTVLIRIRTEVLWRERRSAWVAEEVR</sequence>
<evidence type="ECO:0000256" key="5">
    <source>
        <dbReference type="ARBA" id="ARBA00022692"/>
    </source>
</evidence>
<keyword evidence="5 9" id="KW-0812">Transmembrane</keyword>
<feature type="transmembrane region" description="Helical" evidence="9">
    <location>
        <begin position="271"/>
        <end position="290"/>
    </location>
</feature>
<evidence type="ECO:0000259" key="10">
    <source>
        <dbReference type="Pfam" id="PF01578"/>
    </source>
</evidence>
<protein>
    <recommendedName>
        <fullName evidence="4 9">Heme exporter protein C</fullName>
    </recommendedName>
    <alternativeName>
        <fullName evidence="9">Cytochrome c-type biogenesis protein</fullName>
    </alternativeName>
</protein>
<comment type="similarity">
    <text evidence="3 9">Belongs to the CcmC/CycZ/HelC family.</text>
</comment>
<evidence type="ECO:0000313" key="12">
    <source>
        <dbReference type="Proteomes" id="UP001562065"/>
    </source>
</evidence>
<keyword evidence="9" id="KW-1003">Cell membrane</keyword>
<dbReference type="PANTHER" id="PTHR30071:SF1">
    <property type="entry name" value="CYTOCHROME B_B6 PROTEIN-RELATED"/>
    <property type="match status" value="1"/>
</dbReference>
<comment type="caution">
    <text evidence="9">Lacks conserved residue(s) required for the propagation of feature annotation.</text>
</comment>
<keyword evidence="6 9" id="KW-0201">Cytochrome c-type biogenesis</keyword>
<feature type="transmembrane region" description="Helical" evidence="9">
    <location>
        <begin position="12"/>
        <end position="29"/>
    </location>
</feature>
<proteinExistence type="inferred from homology"/>
<evidence type="ECO:0000256" key="4">
    <source>
        <dbReference type="ARBA" id="ARBA00016463"/>
    </source>
</evidence>
<dbReference type="NCBIfam" id="TIGR01191">
    <property type="entry name" value="ccmC"/>
    <property type="match status" value="1"/>
</dbReference>
<keyword evidence="12" id="KW-1185">Reference proteome</keyword>
<feature type="domain" description="Cytochrome c assembly protein" evidence="10">
    <location>
        <begin position="75"/>
        <end position="248"/>
    </location>
</feature>
<dbReference type="PRINTS" id="PR01386">
    <property type="entry name" value="CCMCBIOGNSIS"/>
</dbReference>
<feature type="transmembrane region" description="Helical" evidence="9">
    <location>
        <begin position="85"/>
        <end position="108"/>
    </location>
</feature>